<sequence>MDAWLKTSTKNKKQLMINEAVIYSASNVIVEILSYI</sequence>
<reference evidence="1 2" key="1">
    <citation type="submission" date="2014-02" db="EMBL/GenBank/DDBJ databases">
        <title>Draft genome sequence of Rickettsia buchneri sp. nov. ISO7T.</title>
        <authorList>
            <person name="Felsheim R.F."/>
            <person name="Kurtti T.J."/>
            <person name="Munderloh U.G."/>
        </authorList>
    </citation>
    <scope>NUCLEOTIDE SEQUENCE [LARGE SCALE GENOMIC DNA]</scope>
    <source>
        <strain evidence="2">ISO7</strain>
        <plasmid evidence="1">pREISMN_3</plasmid>
    </source>
</reference>
<gene>
    <name evidence="1" type="ORF">REISMN_08640</name>
</gene>
<comment type="caution">
    <text evidence="1">The sequence shown here is derived from an EMBL/GenBank/DDBJ whole genome shotgun (WGS) entry which is preliminary data.</text>
</comment>
<evidence type="ECO:0000313" key="2">
    <source>
        <dbReference type="Proteomes" id="UP000027161"/>
    </source>
</evidence>
<proteinExistence type="predicted"/>
<accession>A0A8E0WK90</accession>
<geneLocation type="plasmid" evidence="1">
    <name>pREISMN_3</name>
</geneLocation>
<keyword evidence="2" id="KW-1185">Reference proteome</keyword>
<organism evidence="1 2">
    <name type="scientific">Rickettsia tamurae subsp. buchneri</name>
    <dbReference type="NCBI Taxonomy" id="1462938"/>
    <lineage>
        <taxon>Bacteria</taxon>
        <taxon>Pseudomonadati</taxon>
        <taxon>Pseudomonadota</taxon>
        <taxon>Alphaproteobacteria</taxon>
        <taxon>Rickettsiales</taxon>
        <taxon>Rickettsiaceae</taxon>
        <taxon>Rickettsieae</taxon>
        <taxon>Rickettsia</taxon>
        <taxon>spotted fever group</taxon>
    </lineage>
</organism>
<protein>
    <submittedName>
        <fullName evidence="1">Uncharacterized protein</fullName>
    </submittedName>
</protein>
<dbReference type="Proteomes" id="UP000027161">
    <property type="component" value="Unassembled WGS sequence"/>
</dbReference>
<keyword evidence="1" id="KW-0614">Plasmid</keyword>
<name>A0A8E0WK90_9RICK</name>
<dbReference type="EMBL" id="JFKF01000207">
    <property type="protein sequence ID" value="KDO02111.1"/>
    <property type="molecule type" value="Genomic_DNA"/>
</dbReference>
<dbReference type="AlphaFoldDB" id="A0A8E0WK90"/>
<evidence type="ECO:0000313" key="1">
    <source>
        <dbReference type="EMBL" id="KDO02111.1"/>
    </source>
</evidence>